<dbReference type="GO" id="GO:0006357">
    <property type="term" value="P:regulation of transcription by RNA polymerase II"/>
    <property type="evidence" value="ECO:0007669"/>
    <property type="project" value="TreeGrafter"/>
</dbReference>
<evidence type="ECO:0000313" key="1">
    <source>
        <dbReference type="EMBL" id="KAK7853043.1"/>
    </source>
</evidence>
<dbReference type="Proteomes" id="UP000237347">
    <property type="component" value="Unassembled WGS sequence"/>
</dbReference>
<evidence type="ECO:0000313" key="2">
    <source>
        <dbReference type="Proteomes" id="UP000237347"/>
    </source>
</evidence>
<dbReference type="PANTHER" id="PTHR34396:SF22">
    <property type="entry name" value="ZINC FINGER BED DOMAIN-CONTAINING PROTEIN DAYSLEEPER-LIKE"/>
    <property type="match status" value="1"/>
</dbReference>
<dbReference type="AlphaFoldDB" id="A0AAW0LPP9"/>
<protein>
    <submittedName>
        <fullName evidence="1">Zinc finger bed domain-containing protein daysleeper</fullName>
    </submittedName>
</protein>
<accession>A0AAW0LPP9</accession>
<dbReference type="PANTHER" id="PTHR34396">
    <property type="entry name" value="OS03G0264950 PROTEIN-RELATED"/>
    <property type="match status" value="1"/>
</dbReference>
<reference evidence="1 2" key="1">
    <citation type="journal article" date="2018" name="Sci. Data">
        <title>The draft genome sequence of cork oak.</title>
        <authorList>
            <person name="Ramos A.M."/>
            <person name="Usie A."/>
            <person name="Barbosa P."/>
            <person name="Barros P.M."/>
            <person name="Capote T."/>
            <person name="Chaves I."/>
            <person name="Simoes F."/>
            <person name="Abreu I."/>
            <person name="Carrasquinho I."/>
            <person name="Faro C."/>
            <person name="Guimaraes J.B."/>
            <person name="Mendonca D."/>
            <person name="Nobrega F."/>
            <person name="Rodrigues L."/>
            <person name="Saibo N.J.M."/>
            <person name="Varela M.C."/>
            <person name="Egas C."/>
            <person name="Matos J."/>
            <person name="Miguel C.M."/>
            <person name="Oliveira M.M."/>
            <person name="Ricardo C.P."/>
            <person name="Goncalves S."/>
        </authorList>
    </citation>
    <scope>NUCLEOTIDE SEQUENCE [LARGE SCALE GENOMIC DNA]</scope>
    <source>
        <strain evidence="2">cv. HL8</strain>
    </source>
</reference>
<organism evidence="1 2">
    <name type="scientific">Quercus suber</name>
    <name type="common">Cork oak</name>
    <dbReference type="NCBI Taxonomy" id="58331"/>
    <lineage>
        <taxon>Eukaryota</taxon>
        <taxon>Viridiplantae</taxon>
        <taxon>Streptophyta</taxon>
        <taxon>Embryophyta</taxon>
        <taxon>Tracheophyta</taxon>
        <taxon>Spermatophyta</taxon>
        <taxon>Magnoliopsida</taxon>
        <taxon>eudicotyledons</taxon>
        <taxon>Gunneridae</taxon>
        <taxon>Pentapetalae</taxon>
        <taxon>rosids</taxon>
        <taxon>fabids</taxon>
        <taxon>Fagales</taxon>
        <taxon>Fagaceae</taxon>
        <taxon>Quercus</taxon>
    </lineage>
</organism>
<name>A0AAW0LPP9_QUESU</name>
<sequence>MLNLVNVKFEQDPMKDETVNTGNNNFDQRRSRRDLARMIILHGYPLAMAEHFWFRVFVKNLQPLFEFVTLDIVEADCRDIYVEERQKIIYGSVNVSLVCISDVW</sequence>
<gene>
    <name evidence="1" type="primary">HAT_2</name>
    <name evidence="1" type="ORF">CFP56_037115</name>
</gene>
<dbReference type="InterPro" id="IPR053031">
    <property type="entry name" value="Cuticle_assoc_protein"/>
</dbReference>
<keyword evidence="2" id="KW-1185">Reference proteome</keyword>
<dbReference type="GO" id="GO:0005634">
    <property type="term" value="C:nucleus"/>
    <property type="evidence" value="ECO:0007669"/>
    <property type="project" value="TreeGrafter"/>
</dbReference>
<proteinExistence type="predicted"/>
<dbReference type="EMBL" id="PKMF04000069">
    <property type="protein sequence ID" value="KAK7853043.1"/>
    <property type="molecule type" value="Genomic_DNA"/>
</dbReference>
<dbReference type="GO" id="GO:1990837">
    <property type="term" value="F:sequence-specific double-stranded DNA binding"/>
    <property type="evidence" value="ECO:0007669"/>
    <property type="project" value="TreeGrafter"/>
</dbReference>
<comment type="caution">
    <text evidence="1">The sequence shown here is derived from an EMBL/GenBank/DDBJ whole genome shotgun (WGS) entry which is preliminary data.</text>
</comment>